<dbReference type="PANTHER" id="PTHR24305:SF230">
    <property type="entry name" value="P450, PUTATIVE (EUROFUNG)-RELATED"/>
    <property type="match status" value="1"/>
</dbReference>
<dbReference type="PRINTS" id="PR00385">
    <property type="entry name" value="P450"/>
</dbReference>
<dbReference type="RefSeq" id="XP_003663564.1">
    <property type="nucleotide sequence ID" value="XM_003663516.1"/>
</dbReference>
<dbReference type="HOGENOM" id="CLU_001570_14_11_1"/>
<evidence type="ECO:0000256" key="1">
    <source>
        <dbReference type="ARBA" id="ARBA00001971"/>
    </source>
</evidence>
<evidence type="ECO:0000256" key="9">
    <source>
        <dbReference type="RuleBase" id="RU000461"/>
    </source>
</evidence>
<dbReference type="InterPro" id="IPR001128">
    <property type="entry name" value="Cyt_P450"/>
</dbReference>
<sequence>MKQSGSRRGREAIENHHADHRFHPRGNFGAHVGTVGGVVGAASGRAGECVAVPQSDNRFQTRLLTDEVETASYFLLLRPLYNIYFHPLRRYPGPKLWAASSLPWGFSFLSGYWHHRALQLHTQYGHVVRIGPNELSFDVPEAWEDVYGRSKHRKENPKAPWYLNPKTKEIVSARLEEHTRMRRLLGIGFTNTAMLEQEPLIKSHVDLFIQRLHEINSGGKAAVDMFEWFAYCTFDIIGDLSFGEPFGCLRDSMLHPWIAWVFANIKLAHTLVLCNRIPFFFLFLPIRQTLALVKGAGYFEKTMKAVTDRRLARDAERPDFLQIMKTPRGNSVHCLFQFMTREEIHSNASFLTMAGSETTSNSMVVAVYMICLYPETKAKIIDELAATFNTESEIDMRSAGKLTYLMAVIQESMRYHPPGPNALWRITPSGGNEILGDWLPAKTILGIPHRVMYRSEHNFKHANEFIPERWLDVEGEQSEFANDRRDSFHPFSYGPRTCLAVNLAYAEMRYILARLMWNFDFELAEQSRNWADGLRAWLIWEKRPLYVHLKPRRSK</sequence>
<dbReference type="GO" id="GO:0016705">
    <property type="term" value="F:oxidoreductase activity, acting on paired donors, with incorporation or reduction of molecular oxygen"/>
    <property type="evidence" value="ECO:0007669"/>
    <property type="project" value="InterPro"/>
</dbReference>
<keyword evidence="11" id="KW-1185">Reference proteome</keyword>
<dbReference type="PROSITE" id="PS00086">
    <property type="entry name" value="CYTOCHROME_P450"/>
    <property type="match status" value="1"/>
</dbReference>
<evidence type="ECO:0000256" key="6">
    <source>
        <dbReference type="ARBA" id="ARBA00023004"/>
    </source>
</evidence>
<evidence type="ECO:0000256" key="7">
    <source>
        <dbReference type="ARBA" id="ARBA00023033"/>
    </source>
</evidence>
<protein>
    <recommendedName>
        <fullName evidence="12">Cytochrome P450</fullName>
    </recommendedName>
</protein>
<accession>G2QDF4</accession>
<organism evidence="10 11">
    <name type="scientific">Thermothelomyces thermophilus (strain ATCC 42464 / BCRC 31852 / DSM 1799)</name>
    <name type="common">Sporotrichum thermophile</name>
    <dbReference type="NCBI Taxonomy" id="573729"/>
    <lineage>
        <taxon>Eukaryota</taxon>
        <taxon>Fungi</taxon>
        <taxon>Dikarya</taxon>
        <taxon>Ascomycota</taxon>
        <taxon>Pezizomycotina</taxon>
        <taxon>Sordariomycetes</taxon>
        <taxon>Sordariomycetidae</taxon>
        <taxon>Sordariales</taxon>
        <taxon>Chaetomiaceae</taxon>
        <taxon>Thermothelomyces</taxon>
    </lineage>
</organism>
<evidence type="ECO:0000256" key="3">
    <source>
        <dbReference type="ARBA" id="ARBA00022617"/>
    </source>
</evidence>
<name>G2QDF4_THET4</name>
<dbReference type="OrthoDB" id="1470350at2759"/>
<dbReference type="GO" id="GO:0005506">
    <property type="term" value="F:iron ion binding"/>
    <property type="evidence" value="ECO:0007669"/>
    <property type="project" value="InterPro"/>
</dbReference>
<dbReference type="PRINTS" id="PR00463">
    <property type="entry name" value="EP450I"/>
</dbReference>
<dbReference type="GeneID" id="11509598"/>
<dbReference type="Pfam" id="PF00067">
    <property type="entry name" value="p450"/>
    <property type="match status" value="1"/>
</dbReference>
<dbReference type="PANTHER" id="PTHR24305">
    <property type="entry name" value="CYTOCHROME P450"/>
    <property type="match status" value="1"/>
</dbReference>
<dbReference type="InterPro" id="IPR002401">
    <property type="entry name" value="Cyt_P450_E_grp-I"/>
</dbReference>
<dbReference type="OMA" id="CMRATKL"/>
<comment type="similarity">
    <text evidence="2 9">Belongs to the cytochrome P450 family.</text>
</comment>
<keyword evidence="7 9" id="KW-0503">Monooxygenase</keyword>
<dbReference type="InterPro" id="IPR036396">
    <property type="entry name" value="Cyt_P450_sf"/>
</dbReference>
<dbReference type="InterPro" id="IPR017972">
    <property type="entry name" value="Cyt_P450_CS"/>
</dbReference>
<evidence type="ECO:0000313" key="11">
    <source>
        <dbReference type="Proteomes" id="UP000007322"/>
    </source>
</evidence>
<keyword evidence="6 8" id="KW-0408">Iron</keyword>
<comment type="cofactor">
    <cofactor evidence="1 8">
        <name>heme</name>
        <dbReference type="ChEBI" id="CHEBI:30413"/>
    </cofactor>
</comment>
<dbReference type="KEGG" id="mtm:MYCTH_2060065"/>
<dbReference type="VEuPathDB" id="FungiDB:MYCTH_2060065"/>
<dbReference type="CDD" id="cd11058">
    <property type="entry name" value="CYP60B-like"/>
    <property type="match status" value="1"/>
</dbReference>
<dbReference type="GO" id="GO:0004497">
    <property type="term" value="F:monooxygenase activity"/>
    <property type="evidence" value="ECO:0007669"/>
    <property type="project" value="UniProtKB-KW"/>
</dbReference>
<keyword evidence="5 9" id="KW-0560">Oxidoreductase</keyword>
<dbReference type="SUPFAM" id="SSF48264">
    <property type="entry name" value="Cytochrome P450"/>
    <property type="match status" value="1"/>
</dbReference>
<feature type="binding site" description="axial binding residue" evidence="8">
    <location>
        <position position="498"/>
    </location>
    <ligand>
        <name>heme</name>
        <dbReference type="ChEBI" id="CHEBI:30413"/>
    </ligand>
    <ligandPart>
        <name>Fe</name>
        <dbReference type="ChEBI" id="CHEBI:18248"/>
    </ligandPart>
</feature>
<dbReference type="InterPro" id="IPR050121">
    <property type="entry name" value="Cytochrome_P450_monoxygenase"/>
</dbReference>
<keyword evidence="4 8" id="KW-0479">Metal-binding</keyword>
<dbReference type="InParanoid" id="G2QDF4"/>
<dbReference type="AlphaFoldDB" id="G2QDF4"/>
<dbReference type="GO" id="GO:0020037">
    <property type="term" value="F:heme binding"/>
    <property type="evidence" value="ECO:0007669"/>
    <property type="project" value="InterPro"/>
</dbReference>
<dbReference type="EMBL" id="CP003004">
    <property type="protein sequence ID" value="AEO58319.1"/>
    <property type="molecule type" value="Genomic_DNA"/>
</dbReference>
<evidence type="ECO:0000313" key="10">
    <source>
        <dbReference type="EMBL" id="AEO58319.1"/>
    </source>
</evidence>
<proteinExistence type="inferred from homology"/>
<evidence type="ECO:0000256" key="5">
    <source>
        <dbReference type="ARBA" id="ARBA00023002"/>
    </source>
</evidence>
<dbReference type="eggNOG" id="KOG0158">
    <property type="taxonomic scope" value="Eukaryota"/>
</dbReference>
<evidence type="ECO:0008006" key="12">
    <source>
        <dbReference type="Google" id="ProtNLM"/>
    </source>
</evidence>
<dbReference type="Gene3D" id="1.10.630.10">
    <property type="entry name" value="Cytochrome P450"/>
    <property type="match status" value="1"/>
</dbReference>
<keyword evidence="3 8" id="KW-0349">Heme</keyword>
<gene>
    <name evidence="10" type="ORF">MYCTH_2060065</name>
</gene>
<evidence type="ECO:0000256" key="4">
    <source>
        <dbReference type="ARBA" id="ARBA00022723"/>
    </source>
</evidence>
<reference evidence="10 11" key="1">
    <citation type="journal article" date="2011" name="Nat. Biotechnol.">
        <title>Comparative genomic analysis of the thermophilic biomass-degrading fungi Myceliophthora thermophila and Thielavia terrestris.</title>
        <authorList>
            <person name="Berka R.M."/>
            <person name="Grigoriev I.V."/>
            <person name="Otillar R."/>
            <person name="Salamov A."/>
            <person name="Grimwood J."/>
            <person name="Reid I."/>
            <person name="Ishmael N."/>
            <person name="John T."/>
            <person name="Darmond C."/>
            <person name="Moisan M.-C."/>
            <person name="Henrissat B."/>
            <person name="Coutinho P.M."/>
            <person name="Lombard V."/>
            <person name="Natvig D.O."/>
            <person name="Lindquist E."/>
            <person name="Schmutz J."/>
            <person name="Lucas S."/>
            <person name="Harris P."/>
            <person name="Powlowski J."/>
            <person name="Bellemare A."/>
            <person name="Taylor D."/>
            <person name="Butler G."/>
            <person name="de Vries R.P."/>
            <person name="Allijn I.E."/>
            <person name="van den Brink J."/>
            <person name="Ushinsky S."/>
            <person name="Storms R."/>
            <person name="Powell A.J."/>
            <person name="Paulsen I.T."/>
            <person name="Elbourne L.D.H."/>
            <person name="Baker S.E."/>
            <person name="Magnuson J."/>
            <person name="LaBoissiere S."/>
            <person name="Clutterbuck A.J."/>
            <person name="Martinez D."/>
            <person name="Wogulis M."/>
            <person name="de Leon A.L."/>
            <person name="Rey M.W."/>
            <person name="Tsang A."/>
        </authorList>
    </citation>
    <scope>NUCLEOTIDE SEQUENCE [LARGE SCALE GENOMIC DNA]</scope>
    <source>
        <strain evidence="11">ATCC 42464 / BCRC 31852 / DSM 1799</strain>
    </source>
</reference>
<evidence type="ECO:0000256" key="2">
    <source>
        <dbReference type="ARBA" id="ARBA00010617"/>
    </source>
</evidence>
<evidence type="ECO:0000256" key="8">
    <source>
        <dbReference type="PIRSR" id="PIRSR602401-1"/>
    </source>
</evidence>
<dbReference type="Proteomes" id="UP000007322">
    <property type="component" value="Chromosome 3"/>
</dbReference>